<sequence length="458" mass="50839">MSSAESTLTYTSPTTIQQRVWQPLLEEPLRQRALEAARYVALRMVDPEVIQQQAAQASKQMSEPAPWLPSALSSGVCGVALLHGFLAHHFPEHEQYVQRLLHHAAMSTREQPIQSPGLFAGTTSLLITLNLLSNGGKRYQKTLAGLRKALFEQIEQQRYWRYGPERVAEYDYDVISGASGVLACLVMGPLADELTQQMIARLIDYLIWLLEPHQRYGEERWCIKPEAIISPSLRAQHRQGYFNCGLAHGLPGPLAALSLAYLAGYRYPRISDAIASAADWLAVHRLDDEWGVNWPAVVPIEVATPHGAWAHLPVARAGWCYGAPGVARSLWLAGHVLEERAIQRLAIMGIEAVMQRPPEQRMLLSPTLCHGVAGLLQICLRFAHESESILVREQIPALVRQILDTFNPDFPLGFRDVERPGVAVDQPSWLEGAPGVAMALLAAATEIPPIWDRILLIS</sequence>
<dbReference type="Pfam" id="PF05147">
    <property type="entry name" value="LANC_like"/>
    <property type="match status" value="1"/>
</dbReference>
<name>A0A326U7C2_THEHA</name>
<dbReference type="AlphaFoldDB" id="A0A326U7C2"/>
<proteinExistence type="predicted"/>
<dbReference type="InterPro" id="IPR033889">
    <property type="entry name" value="LanC"/>
</dbReference>
<gene>
    <name evidence="2" type="ORF">EI42_03080</name>
</gene>
<keyword evidence="1" id="KW-0862">Zinc</keyword>
<dbReference type="PRINTS" id="PR01955">
    <property type="entry name" value="LANCFRANKIA"/>
</dbReference>
<dbReference type="InterPro" id="IPR007822">
    <property type="entry name" value="LANC-like"/>
</dbReference>
<feature type="binding site" evidence="1">
    <location>
        <position position="320"/>
    </location>
    <ligand>
        <name>Zn(2+)</name>
        <dbReference type="ChEBI" id="CHEBI:29105"/>
    </ligand>
</feature>
<dbReference type="CDD" id="cd04793">
    <property type="entry name" value="LanC"/>
    <property type="match status" value="1"/>
</dbReference>
<dbReference type="SUPFAM" id="SSF158745">
    <property type="entry name" value="LanC-like"/>
    <property type="match status" value="1"/>
</dbReference>
<keyword evidence="3" id="KW-1185">Reference proteome</keyword>
<reference evidence="2 3" key="1">
    <citation type="submission" date="2018-06" db="EMBL/GenBank/DDBJ databases">
        <title>Genomic Encyclopedia of Archaeal and Bacterial Type Strains, Phase II (KMG-II): from individual species to whole genera.</title>
        <authorList>
            <person name="Goeker M."/>
        </authorList>
    </citation>
    <scope>NUCLEOTIDE SEQUENCE [LARGE SCALE GENOMIC DNA]</scope>
    <source>
        <strain evidence="2 3">ATCC BAA-1881</strain>
    </source>
</reference>
<organism evidence="2 3">
    <name type="scientific">Thermosporothrix hazakensis</name>
    <dbReference type="NCBI Taxonomy" id="644383"/>
    <lineage>
        <taxon>Bacteria</taxon>
        <taxon>Bacillati</taxon>
        <taxon>Chloroflexota</taxon>
        <taxon>Ktedonobacteria</taxon>
        <taxon>Ktedonobacterales</taxon>
        <taxon>Thermosporotrichaceae</taxon>
        <taxon>Thermosporothrix</taxon>
    </lineage>
</organism>
<feature type="binding site" evidence="1">
    <location>
        <position position="369"/>
    </location>
    <ligand>
        <name>Zn(2+)</name>
        <dbReference type="ChEBI" id="CHEBI:29105"/>
    </ligand>
</feature>
<dbReference type="GO" id="GO:0031179">
    <property type="term" value="P:peptide modification"/>
    <property type="evidence" value="ECO:0007669"/>
    <property type="project" value="InterPro"/>
</dbReference>
<dbReference type="EMBL" id="QKUF01000009">
    <property type="protein sequence ID" value="PZW29358.1"/>
    <property type="molecule type" value="Genomic_DNA"/>
</dbReference>
<dbReference type="PRINTS" id="PR01950">
    <property type="entry name" value="LANCSUPER"/>
</dbReference>
<dbReference type="Gene3D" id="1.50.10.20">
    <property type="match status" value="1"/>
</dbReference>
<feature type="binding site" evidence="1">
    <location>
        <position position="370"/>
    </location>
    <ligand>
        <name>Zn(2+)</name>
        <dbReference type="ChEBI" id="CHEBI:29105"/>
    </ligand>
</feature>
<dbReference type="RefSeq" id="WP_170142647.1">
    <property type="nucleotide sequence ID" value="NZ_BIFX01000001.1"/>
</dbReference>
<comment type="caution">
    <text evidence="2">The sequence shown here is derived from an EMBL/GenBank/DDBJ whole genome shotgun (WGS) entry which is preliminary data.</text>
</comment>
<dbReference type="Proteomes" id="UP000248806">
    <property type="component" value="Unassembled WGS sequence"/>
</dbReference>
<dbReference type="GO" id="GO:0046872">
    <property type="term" value="F:metal ion binding"/>
    <property type="evidence" value="ECO:0007669"/>
    <property type="project" value="UniProtKB-KW"/>
</dbReference>
<evidence type="ECO:0000256" key="1">
    <source>
        <dbReference type="PIRSR" id="PIRSR607822-1"/>
    </source>
</evidence>
<dbReference type="SMART" id="SM01260">
    <property type="entry name" value="LANC_like"/>
    <property type="match status" value="1"/>
</dbReference>
<protein>
    <submittedName>
        <fullName evidence="2">Lanthionine synthetase-like protein</fullName>
    </submittedName>
</protein>
<keyword evidence="1" id="KW-0479">Metal-binding</keyword>
<evidence type="ECO:0000313" key="3">
    <source>
        <dbReference type="Proteomes" id="UP000248806"/>
    </source>
</evidence>
<evidence type="ECO:0000313" key="2">
    <source>
        <dbReference type="EMBL" id="PZW29358.1"/>
    </source>
</evidence>
<accession>A0A326U7C2</accession>